<dbReference type="EMBL" id="BPQB01000002">
    <property type="protein sequence ID" value="GJE85118.1"/>
    <property type="molecule type" value="Genomic_DNA"/>
</dbReference>
<protein>
    <submittedName>
        <fullName evidence="2">Uncharacterized protein</fullName>
    </submittedName>
</protein>
<accession>A0A9P3FYW1</accession>
<gene>
    <name evidence="2" type="ORF">PsYK624_011960</name>
</gene>
<name>A0A9P3FYW1_9APHY</name>
<dbReference type="AlphaFoldDB" id="A0A9P3FYW1"/>
<sequence>MYGAYKESRALGMKAPLAACFVRDGTLYFLLLLAIAVAYLVTLFVSHAFEVSDLSSVMSPLLLSRFMMSLRLAGREDLNTSEVGSTSVLLSLGVPTAANSASSCVFANVGGQLVFLGGDEDDDEDDDEGALGAIAPQDV</sequence>
<keyword evidence="1" id="KW-0472">Membrane</keyword>
<keyword evidence="3" id="KW-1185">Reference proteome</keyword>
<evidence type="ECO:0000313" key="3">
    <source>
        <dbReference type="Proteomes" id="UP000703269"/>
    </source>
</evidence>
<organism evidence="2 3">
    <name type="scientific">Phanerochaete sordida</name>
    <dbReference type="NCBI Taxonomy" id="48140"/>
    <lineage>
        <taxon>Eukaryota</taxon>
        <taxon>Fungi</taxon>
        <taxon>Dikarya</taxon>
        <taxon>Basidiomycota</taxon>
        <taxon>Agaricomycotina</taxon>
        <taxon>Agaricomycetes</taxon>
        <taxon>Polyporales</taxon>
        <taxon>Phanerochaetaceae</taxon>
        <taxon>Phanerochaete</taxon>
    </lineage>
</organism>
<reference evidence="2 3" key="1">
    <citation type="submission" date="2021-08" db="EMBL/GenBank/DDBJ databases">
        <title>Draft Genome Sequence of Phanerochaete sordida strain YK-624.</title>
        <authorList>
            <person name="Mori T."/>
            <person name="Dohra H."/>
            <person name="Suzuki T."/>
            <person name="Kawagishi H."/>
            <person name="Hirai H."/>
        </authorList>
    </citation>
    <scope>NUCLEOTIDE SEQUENCE [LARGE SCALE GENOMIC DNA]</scope>
    <source>
        <strain evidence="2 3">YK-624</strain>
    </source>
</reference>
<keyword evidence="1" id="KW-1133">Transmembrane helix</keyword>
<evidence type="ECO:0000313" key="2">
    <source>
        <dbReference type="EMBL" id="GJE85118.1"/>
    </source>
</evidence>
<dbReference type="Proteomes" id="UP000703269">
    <property type="component" value="Unassembled WGS sequence"/>
</dbReference>
<feature type="transmembrane region" description="Helical" evidence="1">
    <location>
        <begin position="27"/>
        <end position="49"/>
    </location>
</feature>
<keyword evidence="1" id="KW-0812">Transmembrane</keyword>
<proteinExistence type="predicted"/>
<comment type="caution">
    <text evidence="2">The sequence shown here is derived from an EMBL/GenBank/DDBJ whole genome shotgun (WGS) entry which is preliminary data.</text>
</comment>
<evidence type="ECO:0000256" key="1">
    <source>
        <dbReference type="SAM" id="Phobius"/>
    </source>
</evidence>